<evidence type="ECO:0000259" key="4">
    <source>
        <dbReference type="PROSITE" id="PS50893"/>
    </source>
</evidence>
<proteinExistence type="predicted"/>
<reference evidence="5 6" key="1">
    <citation type="submission" date="2020-08" db="EMBL/GenBank/DDBJ databases">
        <title>A Genomic Blueprint of the Chicken Gut Microbiome.</title>
        <authorList>
            <person name="Gilroy R."/>
            <person name="Ravi A."/>
            <person name="Getino M."/>
            <person name="Pursley I."/>
            <person name="Horton D.L."/>
            <person name="Alikhan N.-F."/>
            <person name="Baker D."/>
            <person name="Gharbi K."/>
            <person name="Hall N."/>
            <person name="Watson M."/>
            <person name="Adriaenssens E.M."/>
            <person name="Foster-Nyarko E."/>
            <person name="Jarju S."/>
            <person name="Secka A."/>
            <person name="Antonio M."/>
            <person name="Oren A."/>
            <person name="Chaudhuri R."/>
            <person name="La Ragione R.M."/>
            <person name="Hildebrand F."/>
            <person name="Pallen M.J."/>
        </authorList>
    </citation>
    <scope>NUCLEOTIDE SEQUENCE [LARGE SCALE GENOMIC DNA]</scope>
    <source>
        <strain evidence="5 6">Sa2CUA9</strain>
    </source>
</reference>
<keyword evidence="1" id="KW-0813">Transport</keyword>
<dbReference type="InterPro" id="IPR017911">
    <property type="entry name" value="MacB-like_ATP-bd"/>
</dbReference>
<keyword evidence="2" id="KW-0547">Nucleotide-binding</keyword>
<dbReference type="EMBL" id="JACSQF010000034">
    <property type="protein sequence ID" value="MBD7982916.1"/>
    <property type="molecule type" value="Genomic_DNA"/>
</dbReference>
<dbReference type="InterPro" id="IPR015854">
    <property type="entry name" value="ABC_transpr_LolD-like"/>
</dbReference>
<dbReference type="Pfam" id="PF00005">
    <property type="entry name" value="ABC_tran"/>
    <property type="match status" value="1"/>
</dbReference>
<name>A0ABR8U4E8_9CELL</name>
<organism evidence="5 6">
    <name type="scientific">Oerskovia merdavium</name>
    <dbReference type="NCBI Taxonomy" id="2762227"/>
    <lineage>
        <taxon>Bacteria</taxon>
        <taxon>Bacillati</taxon>
        <taxon>Actinomycetota</taxon>
        <taxon>Actinomycetes</taxon>
        <taxon>Micrococcales</taxon>
        <taxon>Cellulomonadaceae</taxon>
        <taxon>Oerskovia</taxon>
    </lineage>
</organism>
<evidence type="ECO:0000313" key="6">
    <source>
        <dbReference type="Proteomes" id="UP000655570"/>
    </source>
</evidence>
<dbReference type="CDD" id="cd03255">
    <property type="entry name" value="ABC_MJ0796_LolCDE_FtsE"/>
    <property type="match status" value="1"/>
</dbReference>
<evidence type="ECO:0000256" key="3">
    <source>
        <dbReference type="ARBA" id="ARBA00022840"/>
    </source>
</evidence>
<dbReference type="PROSITE" id="PS50893">
    <property type="entry name" value="ABC_TRANSPORTER_2"/>
    <property type="match status" value="1"/>
</dbReference>
<dbReference type="InterPro" id="IPR017871">
    <property type="entry name" value="ABC_transporter-like_CS"/>
</dbReference>
<dbReference type="Proteomes" id="UP000655570">
    <property type="component" value="Unassembled WGS sequence"/>
</dbReference>
<feature type="domain" description="ABC transporter" evidence="4">
    <location>
        <begin position="1"/>
        <end position="220"/>
    </location>
</feature>
<keyword evidence="3 5" id="KW-0067">ATP-binding</keyword>
<dbReference type="InterPro" id="IPR003593">
    <property type="entry name" value="AAA+_ATPase"/>
</dbReference>
<comment type="caution">
    <text evidence="5">The sequence shown here is derived from an EMBL/GenBank/DDBJ whole genome shotgun (WGS) entry which is preliminary data.</text>
</comment>
<keyword evidence="6" id="KW-1185">Reference proteome</keyword>
<dbReference type="PANTHER" id="PTHR24220:SF86">
    <property type="entry name" value="ABC TRANSPORTER ABCH.1"/>
    <property type="match status" value="1"/>
</dbReference>
<evidence type="ECO:0000313" key="5">
    <source>
        <dbReference type="EMBL" id="MBD7982916.1"/>
    </source>
</evidence>
<protein>
    <submittedName>
        <fullName evidence="5">ABC transporter ATP-binding protein</fullName>
    </submittedName>
</protein>
<dbReference type="PROSITE" id="PS00211">
    <property type="entry name" value="ABC_TRANSPORTER_1"/>
    <property type="match status" value="1"/>
</dbReference>
<dbReference type="Gene3D" id="3.40.50.300">
    <property type="entry name" value="P-loop containing nucleotide triphosphate hydrolases"/>
    <property type="match status" value="1"/>
</dbReference>
<gene>
    <name evidence="5" type="ORF">H9641_19655</name>
</gene>
<evidence type="ECO:0000256" key="1">
    <source>
        <dbReference type="ARBA" id="ARBA00022448"/>
    </source>
</evidence>
<dbReference type="PANTHER" id="PTHR24220">
    <property type="entry name" value="IMPORT ATP-BINDING PROTEIN"/>
    <property type="match status" value="1"/>
</dbReference>
<dbReference type="RefSeq" id="WP_191806109.1">
    <property type="nucleotide sequence ID" value="NZ_JACSQF010000034.1"/>
</dbReference>
<evidence type="ECO:0000256" key="2">
    <source>
        <dbReference type="ARBA" id="ARBA00022741"/>
    </source>
</evidence>
<dbReference type="SMART" id="SM00382">
    <property type="entry name" value="AAA"/>
    <property type="match status" value="1"/>
</dbReference>
<dbReference type="InterPro" id="IPR027417">
    <property type="entry name" value="P-loop_NTPase"/>
</dbReference>
<accession>A0ABR8U4E8</accession>
<dbReference type="GO" id="GO:0005524">
    <property type="term" value="F:ATP binding"/>
    <property type="evidence" value="ECO:0007669"/>
    <property type="project" value="UniProtKB-KW"/>
</dbReference>
<dbReference type="SUPFAM" id="SSF52540">
    <property type="entry name" value="P-loop containing nucleoside triphosphate hydrolases"/>
    <property type="match status" value="1"/>
</dbReference>
<sequence>MKARSLTKAYDSEPPVEVLRGVNLDVERGERVAIVGPSGAGKSTLLNILGLLDEPSGGSLEILGSATHTASPARRDKLRSELLGFVFQDAHVLGHRTVAENIELKLAIRGVPRRQRFGLIAAILARVGLNHRSRSLGRLLSGGEKQRLAIARALVTTPGVLLADEPTGNLDDSNAGTVLELFDEAAKRGVAVLVITHDSRIADWADSSYLLIDGVLSTRK</sequence>
<dbReference type="InterPro" id="IPR003439">
    <property type="entry name" value="ABC_transporter-like_ATP-bd"/>
</dbReference>